<dbReference type="Gene3D" id="3.40.50.150">
    <property type="entry name" value="Vaccinia Virus protein VP39"/>
    <property type="match status" value="1"/>
</dbReference>
<dbReference type="InterPro" id="IPR008884">
    <property type="entry name" value="TylF_MeTrfase"/>
</dbReference>
<organism evidence="1 2">
    <name type="scientific">Candidatus Staskawiczbacteria bacterium RIFCSPHIGHO2_01_FULL_41_41</name>
    <dbReference type="NCBI Taxonomy" id="1802203"/>
    <lineage>
        <taxon>Bacteria</taxon>
        <taxon>Candidatus Staskawicziibacteriota</taxon>
    </lineage>
</organism>
<dbReference type="EMBL" id="MHOP01000024">
    <property type="protein sequence ID" value="OGZ65297.1"/>
    <property type="molecule type" value="Genomic_DNA"/>
</dbReference>
<gene>
    <name evidence="1" type="ORF">A2822_04530</name>
</gene>
<dbReference type="AlphaFoldDB" id="A0A1G2HS39"/>
<accession>A0A1G2HS39</accession>
<keyword evidence="1" id="KW-0808">Transferase</keyword>
<dbReference type="GO" id="GO:0016740">
    <property type="term" value="F:transferase activity"/>
    <property type="evidence" value="ECO:0007669"/>
    <property type="project" value="UniProtKB-KW"/>
</dbReference>
<evidence type="ECO:0000313" key="2">
    <source>
        <dbReference type="Proteomes" id="UP000178774"/>
    </source>
</evidence>
<evidence type="ECO:0000313" key="1">
    <source>
        <dbReference type="EMBL" id="OGZ65297.1"/>
    </source>
</evidence>
<reference evidence="1 2" key="1">
    <citation type="journal article" date="2016" name="Nat. Commun.">
        <title>Thousands of microbial genomes shed light on interconnected biogeochemical processes in an aquifer system.</title>
        <authorList>
            <person name="Anantharaman K."/>
            <person name="Brown C.T."/>
            <person name="Hug L.A."/>
            <person name="Sharon I."/>
            <person name="Castelle C.J."/>
            <person name="Probst A.J."/>
            <person name="Thomas B.C."/>
            <person name="Singh A."/>
            <person name="Wilkins M.J."/>
            <person name="Karaoz U."/>
            <person name="Brodie E.L."/>
            <person name="Williams K.H."/>
            <person name="Hubbard S.S."/>
            <person name="Banfield J.F."/>
        </authorList>
    </citation>
    <scope>NUCLEOTIDE SEQUENCE [LARGE SCALE GENOMIC DNA]</scope>
</reference>
<sequence length="246" mass="28884">MDFNTIERTSNQERINREKFFQLFKNTPIPEQELLGNLGLFINRRTMSRILFMYELYQKSLETHGIVIELGVRWGHNLALFSNFRGMLEPFNYNRKIVGFDTFEGFPMVSENDHQMKTGDYSVTHGYEEYLKQILDFHESESPIPHIKKFEIIKGDASITLKKYLQENPHTIISLVYFDMDIYQPTKECLKLIKGHLTKGSIIGFDELNYKECPGETIALKEVFGLDKFKIQRSVLSPLQSYIIYE</sequence>
<dbReference type="PANTHER" id="PTHR40036:SF1">
    <property type="entry name" value="MACROCIN O-METHYLTRANSFERASE"/>
    <property type="match status" value="1"/>
</dbReference>
<dbReference type="PANTHER" id="PTHR40036">
    <property type="entry name" value="MACROCIN O-METHYLTRANSFERASE"/>
    <property type="match status" value="1"/>
</dbReference>
<proteinExistence type="predicted"/>
<comment type="caution">
    <text evidence="1">The sequence shown here is derived from an EMBL/GenBank/DDBJ whole genome shotgun (WGS) entry which is preliminary data.</text>
</comment>
<name>A0A1G2HS39_9BACT</name>
<dbReference type="Proteomes" id="UP000178774">
    <property type="component" value="Unassembled WGS sequence"/>
</dbReference>
<protein>
    <submittedName>
        <fullName evidence="1">Crotonobetainyl-CoA--carnitine CoA-transferase</fullName>
    </submittedName>
</protein>
<dbReference type="InterPro" id="IPR029063">
    <property type="entry name" value="SAM-dependent_MTases_sf"/>
</dbReference>